<dbReference type="GO" id="GO:0071949">
    <property type="term" value="F:FAD binding"/>
    <property type="evidence" value="ECO:0007669"/>
    <property type="project" value="InterPro"/>
</dbReference>
<evidence type="ECO:0000256" key="1">
    <source>
        <dbReference type="ARBA" id="ARBA00001974"/>
    </source>
</evidence>
<evidence type="ECO:0000256" key="5">
    <source>
        <dbReference type="ARBA" id="ARBA00022827"/>
    </source>
</evidence>
<dbReference type="Gene3D" id="3.50.50.60">
    <property type="entry name" value="FAD/NAD(P)-binding domain"/>
    <property type="match status" value="2"/>
</dbReference>
<protein>
    <submittedName>
        <fullName evidence="9">2-octaprenyl-6-methoxyphenyl hydroxylase</fullName>
    </submittedName>
</protein>
<name>A0A5B8FR96_9RHOB</name>
<dbReference type="InterPro" id="IPR051205">
    <property type="entry name" value="UbiH/COQ6_monooxygenase"/>
</dbReference>
<evidence type="ECO:0000256" key="2">
    <source>
        <dbReference type="ARBA" id="ARBA00004749"/>
    </source>
</evidence>
<dbReference type="InterPro" id="IPR002938">
    <property type="entry name" value="FAD-bd"/>
</dbReference>
<evidence type="ECO:0000256" key="7">
    <source>
        <dbReference type="ARBA" id="ARBA00023033"/>
    </source>
</evidence>
<keyword evidence="7" id="KW-0503">Monooxygenase</keyword>
<feature type="domain" description="FAD-binding" evidence="8">
    <location>
        <begin position="4"/>
        <end position="321"/>
    </location>
</feature>
<dbReference type="Pfam" id="PF01494">
    <property type="entry name" value="FAD_binding_3"/>
    <property type="match status" value="1"/>
</dbReference>
<dbReference type="FunFam" id="3.50.50.60:FF:000021">
    <property type="entry name" value="Ubiquinone biosynthesis monooxygenase COQ6"/>
    <property type="match status" value="1"/>
</dbReference>
<dbReference type="PRINTS" id="PR00420">
    <property type="entry name" value="RNGMNOXGNASE"/>
</dbReference>
<dbReference type="NCBIfam" id="TIGR01988">
    <property type="entry name" value="Ubi-OHases"/>
    <property type="match status" value="1"/>
</dbReference>
<dbReference type="OrthoDB" id="9796623at2"/>
<keyword evidence="10" id="KW-1185">Reference proteome</keyword>
<evidence type="ECO:0000313" key="10">
    <source>
        <dbReference type="Proteomes" id="UP000305888"/>
    </source>
</evidence>
<sequence>MKPDADVLIAGGGLAGCLMALALARGGLSSVLCDSLPAETRGARSFDGRAYAIAASCTRLLDGLGLWERLQTFAEPMRDIVVSDGRIGAAPSPFFLHFDHREGDSGPFAWMVEDRHLRRALLDAVADAPLIDHRAPVRVTDHETTAAGASLTLSDGTRLTGRMIIACDGRRSAIAARAGIRHMRRDYGQTGLVCAVAHDRPHEGVAHEYFLPAGPFAILPLPHNRVSLVWTETPANARRIIGLGDADFHDELRTRFGDFLGETRLEGQRYSYPLTLSLAEDYVRPRLALLGDAAHGIHPLAGQGLNLALKDVAALAEVLVDGARLGEDIGSLLTLERYQSWRRFDATAVALACDGLNRLFSNDNPLLRPLRDIGLGLVGRLPAARRFFMREAAGSMGELPRLMRGRPL</sequence>
<comment type="cofactor">
    <cofactor evidence="1">
        <name>FAD</name>
        <dbReference type="ChEBI" id="CHEBI:57692"/>
    </cofactor>
</comment>
<dbReference type="RefSeq" id="WP_138575634.1">
    <property type="nucleotide sequence ID" value="NZ_CP040818.1"/>
</dbReference>
<comment type="similarity">
    <text evidence="3">Belongs to the UbiH/COQ6 family.</text>
</comment>
<keyword evidence="6" id="KW-0560">Oxidoreductase</keyword>
<dbReference type="InterPro" id="IPR036188">
    <property type="entry name" value="FAD/NAD-bd_sf"/>
</dbReference>
<proteinExistence type="inferred from homology"/>
<accession>A0A5B8FR96</accession>
<dbReference type="PROSITE" id="PS51257">
    <property type="entry name" value="PROKAR_LIPOPROTEIN"/>
    <property type="match status" value="1"/>
</dbReference>
<dbReference type="GO" id="GO:0004497">
    <property type="term" value="F:monooxygenase activity"/>
    <property type="evidence" value="ECO:0007669"/>
    <property type="project" value="UniProtKB-KW"/>
</dbReference>
<keyword evidence="5" id="KW-0274">FAD</keyword>
<dbReference type="Proteomes" id="UP000305888">
    <property type="component" value="Chromosome"/>
</dbReference>
<dbReference type="UniPathway" id="UPA00232"/>
<evidence type="ECO:0000313" key="9">
    <source>
        <dbReference type="EMBL" id="QDL91236.1"/>
    </source>
</evidence>
<dbReference type="GO" id="GO:0110142">
    <property type="term" value="C:ubiquinone biosynthesis complex"/>
    <property type="evidence" value="ECO:0007669"/>
    <property type="project" value="UniProtKB-ARBA"/>
</dbReference>
<organism evidence="9 10">
    <name type="scientific">Paroceanicella profunda</name>
    <dbReference type="NCBI Taxonomy" id="2579971"/>
    <lineage>
        <taxon>Bacteria</taxon>
        <taxon>Pseudomonadati</taxon>
        <taxon>Pseudomonadota</taxon>
        <taxon>Alphaproteobacteria</taxon>
        <taxon>Rhodobacterales</taxon>
        <taxon>Paracoccaceae</taxon>
        <taxon>Paroceanicella</taxon>
    </lineage>
</organism>
<dbReference type="InterPro" id="IPR010971">
    <property type="entry name" value="UbiH/COQ6"/>
</dbReference>
<evidence type="ECO:0000259" key="8">
    <source>
        <dbReference type="Pfam" id="PF01494"/>
    </source>
</evidence>
<gene>
    <name evidence="9" type="ORF">FDP22_05245</name>
</gene>
<dbReference type="PANTHER" id="PTHR43876">
    <property type="entry name" value="UBIQUINONE BIOSYNTHESIS MONOOXYGENASE COQ6, MITOCHONDRIAL"/>
    <property type="match status" value="1"/>
</dbReference>
<reference evidence="9 10" key="1">
    <citation type="submission" date="2019-06" db="EMBL/GenBank/DDBJ databases">
        <title>Genome sequence of Rhodobacteraceae bacterium D4M1.</title>
        <authorList>
            <person name="Cao J."/>
        </authorList>
    </citation>
    <scope>NUCLEOTIDE SEQUENCE [LARGE SCALE GENOMIC DNA]</scope>
    <source>
        <strain evidence="9 10">D4M1</strain>
    </source>
</reference>
<dbReference type="GO" id="GO:0006744">
    <property type="term" value="P:ubiquinone biosynthetic process"/>
    <property type="evidence" value="ECO:0007669"/>
    <property type="project" value="UniProtKB-UniPathway"/>
</dbReference>
<dbReference type="AlphaFoldDB" id="A0A5B8FR96"/>
<evidence type="ECO:0000256" key="6">
    <source>
        <dbReference type="ARBA" id="ARBA00023002"/>
    </source>
</evidence>
<dbReference type="SUPFAM" id="SSF51905">
    <property type="entry name" value="FAD/NAD(P)-binding domain"/>
    <property type="match status" value="1"/>
</dbReference>
<keyword evidence="4" id="KW-0285">Flavoprotein</keyword>
<dbReference type="PANTHER" id="PTHR43876:SF7">
    <property type="entry name" value="UBIQUINONE BIOSYNTHESIS MONOOXYGENASE COQ6, MITOCHONDRIAL"/>
    <property type="match status" value="1"/>
</dbReference>
<evidence type="ECO:0000256" key="4">
    <source>
        <dbReference type="ARBA" id="ARBA00022630"/>
    </source>
</evidence>
<dbReference type="KEGG" id="ppru:FDP22_05245"/>
<dbReference type="GO" id="GO:0016705">
    <property type="term" value="F:oxidoreductase activity, acting on paired donors, with incorporation or reduction of molecular oxygen"/>
    <property type="evidence" value="ECO:0007669"/>
    <property type="project" value="InterPro"/>
</dbReference>
<comment type="pathway">
    <text evidence="2">Cofactor biosynthesis; ubiquinone biosynthesis.</text>
</comment>
<dbReference type="EMBL" id="CP040818">
    <property type="protein sequence ID" value="QDL91236.1"/>
    <property type="molecule type" value="Genomic_DNA"/>
</dbReference>
<evidence type="ECO:0000256" key="3">
    <source>
        <dbReference type="ARBA" id="ARBA00005349"/>
    </source>
</evidence>